<accession>A0A5J5B610</accession>
<sequence length="173" mass="19640">MLAALGKSQRNSLPERMAIFSLLPPSSSTSSIFVFSATSMASRLLWLFQSRSSSSPSPFSFFLFEAQGLYMGLHEGRYLSCWIRVGVDVIVRAGIKVIDLIIWSIEINFDRVNERLLAHMLNYSSFHVSEKFPYGISKLRYVMTGIALSGYEEISSFVLGEPFKPVYKKEERM</sequence>
<evidence type="ECO:0000313" key="1">
    <source>
        <dbReference type="EMBL" id="KAA8537716.1"/>
    </source>
</evidence>
<dbReference type="EMBL" id="CM018038">
    <property type="protein sequence ID" value="KAA8537716.1"/>
    <property type="molecule type" value="Genomic_DNA"/>
</dbReference>
<reference evidence="1 2" key="1">
    <citation type="submission" date="2019-09" db="EMBL/GenBank/DDBJ databases">
        <title>A chromosome-level genome assembly of the Chinese tupelo Nyssa sinensis.</title>
        <authorList>
            <person name="Yang X."/>
            <person name="Kang M."/>
            <person name="Yang Y."/>
            <person name="Xiong H."/>
            <person name="Wang M."/>
            <person name="Zhang Z."/>
            <person name="Wang Z."/>
            <person name="Wu H."/>
            <person name="Ma T."/>
            <person name="Liu J."/>
            <person name="Xi Z."/>
        </authorList>
    </citation>
    <scope>NUCLEOTIDE SEQUENCE [LARGE SCALE GENOMIC DNA]</scope>
    <source>
        <strain evidence="1">J267</strain>
        <tissue evidence="1">Leaf</tissue>
    </source>
</reference>
<keyword evidence="2" id="KW-1185">Reference proteome</keyword>
<organism evidence="1 2">
    <name type="scientific">Nyssa sinensis</name>
    <dbReference type="NCBI Taxonomy" id="561372"/>
    <lineage>
        <taxon>Eukaryota</taxon>
        <taxon>Viridiplantae</taxon>
        <taxon>Streptophyta</taxon>
        <taxon>Embryophyta</taxon>
        <taxon>Tracheophyta</taxon>
        <taxon>Spermatophyta</taxon>
        <taxon>Magnoliopsida</taxon>
        <taxon>eudicotyledons</taxon>
        <taxon>Gunneridae</taxon>
        <taxon>Pentapetalae</taxon>
        <taxon>asterids</taxon>
        <taxon>Cornales</taxon>
        <taxon>Nyssaceae</taxon>
        <taxon>Nyssa</taxon>
    </lineage>
</organism>
<name>A0A5J5B610_9ASTE</name>
<evidence type="ECO:0000313" key="2">
    <source>
        <dbReference type="Proteomes" id="UP000325577"/>
    </source>
</evidence>
<protein>
    <submittedName>
        <fullName evidence="1">Uncharacterized protein</fullName>
    </submittedName>
</protein>
<dbReference type="Proteomes" id="UP000325577">
    <property type="component" value="Linkage Group LG15"/>
</dbReference>
<dbReference type="AlphaFoldDB" id="A0A5J5B610"/>
<proteinExistence type="predicted"/>
<gene>
    <name evidence="1" type="ORF">F0562_027294</name>
</gene>